<sequence>MSHRGGGKVNVIRRYAVDAALMGIFINFDSLIGLVIGGMTRVFGNDGTADRVDEGEKCVMAIRVVG</sequence>
<keyword evidence="1" id="KW-0472">Membrane</keyword>
<keyword evidence="3" id="KW-1185">Reference proteome</keyword>
<dbReference type="EMBL" id="AP028908">
    <property type="protein sequence ID" value="BES85877.1"/>
    <property type="molecule type" value="Genomic_DNA"/>
</dbReference>
<gene>
    <name evidence="2" type="ORF">PEC302110_29740</name>
</gene>
<proteinExistence type="predicted"/>
<protein>
    <submittedName>
        <fullName evidence="2">Uncharacterized protein</fullName>
    </submittedName>
</protein>
<feature type="transmembrane region" description="Helical" evidence="1">
    <location>
        <begin position="21"/>
        <end position="43"/>
    </location>
</feature>
<dbReference type="Proteomes" id="UP001377830">
    <property type="component" value="Chromosome"/>
</dbReference>
<dbReference type="AlphaFoldDB" id="A0AAN0MM08"/>
<evidence type="ECO:0000256" key="1">
    <source>
        <dbReference type="SAM" id="Phobius"/>
    </source>
</evidence>
<evidence type="ECO:0000313" key="3">
    <source>
        <dbReference type="Proteomes" id="UP001377830"/>
    </source>
</evidence>
<dbReference type="KEGG" id="parl:PEC302110_29740"/>
<keyword evidence="1" id="KW-1133">Transmembrane helix</keyword>
<keyword evidence="1" id="KW-0812">Transmembrane</keyword>
<reference evidence="3" key="1">
    <citation type="journal article" date="2024" name="Int. J. Syst. Evol. Microbiol.">
        <title>Pectobacterium araliae sp. nov., a pathogen causing bacterial soft rot of Japanese angelica tree in Japan.</title>
        <authorList>
            <person name="Sawada H."/>
            <person name="Someya N."/>
            <person name="Morohoshi T."/>
            <person name="Ono M."/>
            <person name="Satou M."/>
        </authorList>
    </citation>
    <scope>NUCLEOTIDE SEQUENCE [LARGE SCALE GENOMIC DNA]</scope>
    <source>
        <strain evidence="3">MAFF 302110</strain>
    </source>
</reference>
<accession>A0AAN0MM08</accession>
<evidence type="ECO:0000313" key="2">
    <source>
        <dbReference type="EMBL" id="BES85877.1"/>
    </source>
</evidence>
<organism evidence="2 3">
    <name type="scientific">Pectobacterium araliae</name>
    <dbReference type="NCBI Taxonomy" id="3073862"/>
    <lineage>
        <taxon>Bacteria</taxon>
        <taxon>Pseudomonadati</taxon>
        <taxon>Pseudomonadota</taxon>
        <taxon>Gammaproteobacteria</taxon>
        <taxon>Enterobacterales</taxon>
        <taxon>Pectobacteriaceae</taxon>
        <taxon>Pectobacterium</taxon>
    </lineage>
</organism>
<name>A0AAN0MM08_9GAMM</name>